<dbReference type="InterPro" id="IPR027873">
    <property type="entry name" value="PAXX"/>
</dbReference>
<dbReference type="PANTHER" id="PTHR28586">
    <property type="entry name" value="PROTEIN PAXX"/>
    <property type="match status" value="1"/>
</dbReference>
<dbReference type="CDD" id="cd22286">
    <property type="entry name" value="HD_PAXX_N"/>
    <property type="match status" value="1"/>
</dbReference>
<keyword evidence="3" id="KW-1185">Reference proteome</keyword>
<evidence type="ECO:0000256" key="1">
    <source>
        <dbReference type="SAM" id="MobiDB-lite"/>
    </source>
</evidence>
<evidence type="ECO:0000313" key="3">
    <source>
        <dbReference type="Proteomes" id="UP001176940"/>
    </source>
</evidence>
<proteinExistence type="predicted"/>
<dbReference type="Pfam" id="PF15384">
    <property type="entry name" value="PAXX"/>
    <property type="match status" value="1"/>
</dbReference>
<accession>A0ABN9LJB0</accession>
<reference evidence="2" key="1">
    <citation type="submission" date="2023-07" db="EMBL/GenBank/DDBJ databases">
        <authorList>
            <person name="Stuckert A."/>
        </authorList>
    </citation>
    <scope>NUCLEOTIDE SEQUENCE</scope>
</reference>
<comment type="caution">
    <text evidence="2">The sequence shown here is derived from an EMBL/GenBank/DDBJ whole genome shotgun (WGS) entry which is preliminary data.</text>
</comment>
<dbReference type="EMBL" id="CAUEEQ010017187">
    <property type="protein sequence ID" value="CAJ0940455.1"/>
    <property type="molecule type" value="Genomic_DNA"/>
</dbReference>
<dbReference type="InterPro" id="IPR054134">
    <property type="entry name" value="PAXX_N"/>
</dbReference>
<name>A0ABN9LJB0_9NEOB</name>
<sequence>MAAEAWSCLCSVSHAGQRYLCLSKIQPGTSTRIHVTNANEVWRTDPLEEALEDWDVVRNVTSHILVEKLREKFQSSAPVLDLQGSIANMSFQVDSGKVSLDLLKAPVSEARALVQERVDSAATSISPVKQSQKNNQLLIPDLNARKKGYGGSSSQVKKRLPGESLINPGSKRKKAAKGVDFDES</sequence>
<protein>
    <submittedName>
        <fullName evidence="2">Uncharacterized protein</fullName>
    </submittedName>
</protein>
<dbReference type="PANTHER" id="PTHR28586:SF1">
    <property type="entry name" value="PROTEIN PAXX"/>
    <property type="match status" value="1"/>
</dbReference>
<dbReference type="Proteomes" id="UP001176940">
    <property type="component" value="Unassembled WGS sequence"/>
</dbReference>
<feature type="region of interest" description="Disordered" evidence="1">
    <location>
        <begin position="136"/>
        <end position="184"/>
    </location>
</feature>
<gene>
    <name evidence="2" type="ORF">RIMI_LOCUS8598270</name>
</gene>
<evidence type="ECO:0000313" key="2">
    <source>
        <dbReference type="EMBL" id="CAJ0940455.1"/>
    </source>
</evidence>
<organism evidence="2 3">
    <name type="scientific">Ranitomeya imitator</name>
    <name type="common">mimic poison frog</name>
    <dbReference type="NCBI Taxonomy" id="111125"/>
    <lineage>
        <taxon>Eukaryota</taxon>
        <taxon>Metazoa</taxon>
        <taxon>Chordata</taxon>
        <taxon>Craniata</taxon>
        <taxon>Vertebrata</taxon>
        <taxon>Euteleostomi</taxon>
        <taxon>Amphibia</taxon>
        <taxon>Batrachia</taxon>
        <taxon>Anura</taxon>
        <taxon>Neobatrachia</taxon>
        <taxon>Hyloidea</taxon>
        <taxon>Dendrobatidae</taxon>
        <taxon>Dendrobatinae</taxon>
        <taxon>Ranitomeya</taxon>
    </lineage>
</organism>